<name>A0AAW8JA49_9GAMM</name>
<dbReference type="NCBIfam" id="TIGR02675">
    <property type="entry name" value="tape_meas_nterm"/>
    <property type="match status" value="1"/>
</dbReference>
<accession>A0AAW8JA49</accession>
<comment type="caution">
    <text evidence="4">The sequence shown here is derived from an EMBL/GenBank/DDBJ whole genome shotgun (WGS) entry which is preliminary data.</text>
</comment>
<feature type="coiled-coil region" evidence="1">
    <location>
        <begin position="13"/>
        <end position="40"/>
    </location>
</feature>
<dbReference type="InterPro" id="IPR013491">
    <property type="entry name" value="Tape_meas_N"/>
</dbReference>
<evidence type="ECO:0000256" key="1">
    <source>
        <dbReference type="SAM" id="Coils"/>
    </source>
</evidence>
<dbReference type="EMBL" id="JAVIDL010000029">
    <property type="protein sequence ID" value="MDQ8936650.1"/>
    <property type="molecule type" value="Genomic_DNA"/>
</dbReference>
<feature type="region of interest" description="Disordered" evidence="2">
    <location>
        <begin position="726"/>
        <end position="748"/>
    </location>
</feature>
<proteinExistence type="predicted"/>
<evidence type="ECO:0000259" key="3">
    <source>
        <dbReference type="Pfam" id="PF20155"/>
    </source>
</evidence>
<feature type="coiled-coil region" evidence="1">
    <location>
        <begin position="895"/>
        <end position="932"/>
    </location>
</feature>
<dbReference type="RefSeq" id="WP_308981822.1">
    <property type="nucleotide sequence ID" value="NZ_JAVIDL010000029.1"/>
</dbReference>
<dbReference type="Proteomes" id="UP001243844">
    <property type="component" value="Unassembled WGS sequence"/>
</dbReference>
<organism evidence="4 5">
    <name type="scientific">Acinetobacter rudis</name>
    <dbReference type="NCBI Taxonomy" id="632955"/>
    <lineage>
        <taxon>Bacteria</taxon>
        <taxon>Pseudomonadati</taxon>
        <taxon>Pseudomonadota</taxon>
        <taxon>Gammaproteobacteria</taxon>
        <taxon>Moraxellales</taxon>
        <taxon>Moraxellaceae</taxon>
        <taxon>Acinetobacter</taxon>
    </lineage>
</organism>
<feature type="compositionally biased region" description="Polar residues" evidence="2">
    <location>
        <begin position="56"/>
        <end position="90"/>
    </location>
</feature>
<sequence length="1408" mass="155397">MSQESSLIIKIDAQNAQIIVQRLNEELQKIHNQGNRASDSTSNLGRTFLGVNNHTQKLNTSLGNTNRSIEQQSQQVERNSKSLQQMTKSNLDAEKSADGLSNAYQKLAGYMTGIITVGSAISRADGWVQMAAQIENAAGSAEKYDMLQKHLLETANTTYRPLKEAQQVYLDVGTALEATGESTERALRVTDSLSFSYTHNATAADKAASATEAFKKTIYSKKVSSDNWMSILSAIPSIVDDLNRSTGIAKDKILQMGNAGEISSKQLNDALDSNREHSELLANNMSNSLTDGLTVLANAVDTYLGNLNKSSGATNTLAGQLGVLAENIDLVAKAATVVGISFLTKTIIAQTVAVRDSIFASIERRASAIAELQSQAQLAAMEVQRTRTVAALALTEVNLARAEYNSAITRGARSVATIRLTQAEIAHNIATHQSTIAINANATAQNALNAAKSRGALLLGALGGWTGVATISVMALAAAYMAFKGSVEETTPVLDKQGKSVKDLTEEYVKLDEAKQRQATRDQVNEVEELTKTYDKQVIAMAGLGRVVMNNTDLTLKDREAAKLLYEQFIKGEIGAEQFSTSLNRLSSINKDLKERIDKQASATIESNKAMELAVKIRDAFLGQSNDFVQANKDETKSIDDKRIAQEKLNTEQQKAYDKVKTLLERDEYIKTNRKARGISQAQAEYEADFRAESGMGFKGDRMPLSLINMRDAGWKLKQDAEARTKAEQETLKAQQEQTRELKKQENSSKRLVGLVGSTGRSTGNHLHVQYPKGSNKGGVTAAHLARFQLGGQTIKPSMTNSHYGKVRSDGKKHGGWDFPAPAGTAVTTSVAVKDVTKYQSKNGGYTSRVTFDDGVVIELMHQIPSMMSKVKGGASKGSTTSGNDAYKAFIDQQKEDEEAAKNRLQLTLAVADEKTRIEKKLQEDIKEINKAGFSAEDTSKLIAQYEERAANEIAISQYALKTKLDDYAEFQKTEAELLEESFARKKFAASRDLELTKDERDKAVSLLNEQLKQEQAYLELAKEQRLFQMRQQFLTETQAMQERYRLEEAELIKVADLKEREFQRQMIRLRQEEESRVRLQNAQMNWANVDAQMKGTTGRMQVEQDRFSRLDTSQQLFDAQMGSVDSGEQGALGRIQEQRNQELITEQEFENQKTLILQTALETRQAIYDAHALRQTEVEEAYQKDSINLQLTQAQQLTGSFANMFRGILGESSGAYKTMFAMQQGFAIAQAGMNMYSSASKAYNESLQPTVWGRMADAAKAMLDQGTFLAMIQAITPQGFATGGLVRGPGSGTSDSIPAWLSNEEFVVKARAVKSIGVENLNRMNQTGELPQVHRERQQASMIRQAEVKITIVNNTSQPVEATHDWNGDELQVFLTEMKKQNRAETQAMIDKSWREAARQGGPLSHR</sequence>
<feature type="region of interest" description="Disordered" evidence="2">
    <location>
        <begin position="56"/>
        <end position="94"/>
    </location>
</feature>
<gene>
    <name evidence="4" type="ORF">RFH47_13075</name>
</gene>
<dbReference type="Pfam" id="PF20155">
    <property type="entry name" value="TMP_3"/>
    <property type="match status" value="1"/>
</dbReference>
<reference evidence="4" key="1">
    <citation type="submission" date="2023-08" db="EMBL/GenBank/DDBJ databases">
        <title>Emergence of clinically-relevant ST2 carbapenem-resistant Acinetobacter baumannii strains in hospital sewages in Zhejiang, East of China.</title>
        <authorList>
            <person name="Kaichao C."/>
            <person name="Zhang R."/>
        </authorList>
    </citation>
    <scope>NUCLEOTIDE SEQUENCE</scope>
    <source>
        <strain evidence="4">M-RB-37</strain>
    </source>
</reference>
<feature type="compositionally biased region" description="Basic and acidic residues" evidence="2">
    <location>
        <begin position="738"/>
        <end position="748"/>
    </location>
</feature>
<keyword evidence="1" id="KW-0175">Coiled coil</keyword>
<evidence type="ECO:0000313" key="5">
    <source>
        <dbReference type="Proteomes" id="UP001243844"/>
    </source>
</evidence>
<evidence type="ECO:0000313" key="4">
    <source>
        <dbReference type="EMBL" id="MDQ8936650.1"/>
    </source>
</evidence>
<evidence type="ECO:0000256" key="2">
    <source>
        <dbReference type="SAM" id="MobiDB-lite"/>
    </source>
</evidence>
<feature type="domain" description="Tape measure protein N-terminal" evidence="3">
    <location>
        <begin position="119"/>
        <end position="309"/>
    </location>
</feature>
<protein>
    <submittedName>
        <fullName evidence="4">Tape measure protein</fullName>
    </submittedName>
</protein>